<keyword evidence="5" id="KW-0677">Repeat</keyword>
<evidence type="ECO:0000259" key="15">
    <source>
        <dbReference type="PROSITE" id="PS51847"/>
    </source>
</evidence>
<dbReference type="InterPro" id="IPR039010">
    <property type="entry name" value="Synaptotagmin_SMP"/>
</dbReference>
<dbReference type="GO" id="GO:0046872">
    <property type="term" value="F:metal ion binding"/>
    <property type="evidence" value="ECO:0007669"/>
    <property type="project" value="UniProtKB-KW"/>
</dbReference>
<feature type="chain" id="PRO_5031185022" description="Extended synaptotagmin-like protein 2" evidence="13">
    <location>
        <begin position="21"/>
        <end position="996"/>
    </location>
</feature>
<keyword evidence="9" id="KW-0446">Lipid-binding</keyword>
<dbReference type="GO" id="GO:0005789">
    <property type="term" value="C:endoplasmic reticulum membrane"/>
    <property type="evidence" value="ECO:0007669"/>
    <property type="project" value="UniProtKB-ARBA"/>
</dbReference>
<dbReference type="GO" id="GO:0008289">
    <property type="term" value="F:lipid binding"/>
    <property type="evidence" value="ECO:0007669"/>
    <property type="project" value="UniProtKB-KW"/>
</dbReference>
<dbReference type="GO" id="GO:0006869">
    <property type="term" value="P:lipid transport"/>
    <property type="evidence" value="ECO:0007669"/>
    <property type="project" value="UniProtKB-KW"/>
</dbReference>
<feature type="domain" description="SMP-LTD" evidence="15">
    <location>
        <begin position="127"/>
        <end position="303"/>
    </location>
</feature>
<evidence type="ECO:0000256" key="8">
    <source>
        <dbReference type="ARBA" id="ARBA00023055"/>
    </source>
</evidence>
<evidence type="ECO:0000256" key="4">
    <source>
        <dbReference type="ARBA" id="ARBA00022723"/>
    </source>
</evidence>
<dbReference type="Bgee" id="ENSXETG00000039901">
    <property type="expression patterns" value="Expressed in testis and 2 other cell types or tissues"/>
</dbReference>
<accession>A0A803K0T3</accession>
<evidence type="ECO:0000256" key="13">
    <source>
        <dbReference type="SAM" id="SignalP"/>
    </source>
</evidence>
<dbReference type="SMART" id="SM00239">
    <property type="entry name" value="C2"/>
    <property type="match status" value="4"/>
</dbReference>
<evidence type="ECO:0000256" key="2">
    <source>
        <dbReference type="ARBA" id="ARBA00022448"/>
    </source>
</evidence>
<evidence type="ECO:0000256" key="11">
    <source>
        <dbReference type="SAM" id="MobiDB-lite"/>
    </source>
</evidence>
<feature type="region of interest" description="Disordered" evidence="11">
    <location>
        <begin position="103"/>
        <end position="129"/>
    </location>
</feature>
<dbReference type="InterPro" id="IPR035892">
    <property type="entry name" value="C2_domain_sf"/>
</dbReference>
<dbReference type="InParanoid" id="A0A803K0T3"/>
<feature type="compositionally biased region" description="Acidic residues" evidence="11">
    <location>
        <begin position="118"/>
        <end position="129"/>
    </location>
</feature>
<evidence type="ECO:0000256" key="1">
    <source>
        <dbReference type="ARBA" id="ARBA00004370"/>
    </source>
</evidence>
<dbReference type="Pfam" id="PF00168">
    <property type="entry name" value="C2"/>
    <property type="match status" value="4"/>
</dbReference>
<evidence type="ECO:0000259" key="14">
    <source>
        <dbReference type="PROSITE" id="PS50004"/>
    </source>
</evidence>
<comment type="subcellular location">
    <subcellularLocation>
        <location evidence="1">Membrane</location>
    </subcellularLocation>
</comment>
<feature type="signal peptide" evidence="13">
    <location>
        <begin position="1"/>
        <end position="20"/>
    </location>
</feature>
<name>A0A803K0T3_XENTR</name>
<keyword evidence="8" id="KW-0445">Lipid transport</keyword>
<evidence type="ECO:0000256" key="10">
    <source>
        <dbReference type="ARBA" id="ARBA00023136"/>
    </source>
</evidence>
<keyword evidence="13" id="KW-0732">Signal</keyword>
<feature type="domain" description="C2" evidence="14">
    <location>
        <begin position="614"/>
        <end position="733"/>
    </location>
</feature>
<dbReference type="Gene3D" id="2.60.40.150">
    <property type="entry name" value="C2 domain"/>
    <property type="match status" value="4"/>
</dbReference>
<dbReference type="InterPro" id="IPR000008">
    <property type="entry name" value="C2_dom"/>
</dbReference>
<dbReference type="SUPFAM" id="SSF49562">
    <property type="entry name" value="C2 domain (Calcium/lipid-binding domain, CaLB)"/>
    <property type="match status" value="4"/>
</dbReference>
<dbReference type="AlphaFoldDB" id="A0A803K0T3"/>
<evidence type="ECO:0000313" key="16">
    <source>
        <dbReference type="Ensembl" id="ENSXETP00000113915"/>
    </source>
</evidence>
<evidence type="ECO:0008006" key="17">
    <source>
        <dbReference type="Google" id="ProtNLM"/>
    </source>
</evidence>
<dbReference type="Ensembl" id="ENSXETT00000113276">
    <property type="protein sequence ID" value="ENSXETP00000113915"/>
    <property type="gene ID" value="ENSXETG00000039901"/>
</dbReference>
<reference evidence="16" key="2">
    <citation type="submission" date="2021-03" db="UniProtKB">
        <authorList>
            <consortium name="Ensembl"/>
        </authorList>
    </citation>
    <scope>IDENTIFICATION</scope>
</reference>
<reference evidence="16" key="1">
    <citation type="journal article" date="2010" name="Science">
        <title>The genome of the Western clawed frog Xenopus tropicalis.</title>
        <authorList>
            <person name="Hellsten U."/>
            <person name="Harland R.M."/>
            <person name="Gilchrist M.J."/>
            <person name="Hendrix D."/>
            <person name="Jurka J."/>
            <person name="Kapitonov V."/>
            <person name="Ovcharenko I."/>
            <person name="Putnam N.H."/>
            <person name="Shu S."/>
            <person name="Taher L."/>
            <person name="Blitz I.L."/>
            <person name="Blumberg B."/>
            <person name="Dichmann D.S."/>
            <person name="Dubchak I."/>
            <person name="Amaya E."/>
            <person name="Detter J.C."/>
            <person name="Fletcher R."/>
            <person name="Gerhard D.S."/>
            <person name="Goodstein D."/>
            <person name="Graves T."/>
            <person name="Grigoriev I.V."/>
            <person name="Grimwood J."/>
            <person name="Kawashima T."/>
            <person name="Lindquist E."/>
            <person name="Lucas S.M."/>
            <person name="Mead P.E."/>
            <person name="Mitros T."/>
            <person name="Ogino H."/>
            <person name="Ohta Y."/>
            <person name="Poliakov A.V."/>
            <person name="Pollet N."/>
            <person name="Robert J."/>
            <person name="Salamov A."/>
            <person name="Sater A.K."/>
            <person name="Schmutz J."/>
            <person name="Terry A."/>
            <person name="Vize P.D."/>
            <person name="Warren W.C."/>
            <person name="Wells D."/>
            <person name="Wills A."/>
            <person name="Wilson R.K."/>
            <person name="Zimmerman L.B."/>
            <person name="Zorn A.M."/>
            <person name="Grainger R."/>
            <person name="Grammer T."/>
            <person name="Khokha M.K."/>
            <person name="Richardson P.M."/>
            <person name="Rokhsar D.S."/>
        </authorList>
    </citation>
    <scope>NUCLEOTIDE SEQUENCE [LARGE SCALE GENOMIC DNA]</scope>
    <source>
        <strain evidence="16">Nigerian</strain>
    </source>
</reference>
<feature type="domain" description="C2" evidence="14">
    <location>
        <begin position="298"/>
        <end position="417"/>
    </location>
</feature>
<dbReference type="PROSITE" id="PS50004">
    <property type="entry name" value="C2"/>
    <property type="match status" value="4"/>
</dbReference>
<evidence type="ECO:0000256" key="7">
    <source>
        <dbReference type="ARBA" id="ARBA00022989"/>
    </source>
</evidence>
<dbReference type="FunFam" id="2.60.40.150:FF:000100">
    <property type="entry name" value="Extended synaptotagmin-2"/>
    <property type="match status" value="2"/>
</dbReference>
<evidence type="ECO:0000256" key="3">
    <source>
        <dbReference type="ARBA" id="ARBA00022692"/>
    </source>
</evidence>
<dbReference type="PROSITE" id="PS51847">
    <property type="entry name" value="SMP"/>
    <property type="match status" value="1"/>
</dbReference>
<evidence type="ECO:0000256" key="6">
    <source>
        <dbReference type="ARBA" id="ARBA00022837"/>
    </source>
</evidence>
<keyword evidence="7 12" id="KW-1133">Transmembrane helix</keyword>
<dbReference type="Pfam" id="PF17047">
    <property type="entry name" value="SMP_LBD"/>
    <property type="match status" value="1"/>
</dbReference>
<keyword evidence="2" id="KW-0813">Transport</keyword>
<keyword evidence="4" id="KW-0479">Metal-binding</keyword>
<dbReference type="InterPro" id="IPR051634">
    <property type="entry name" value="Extended_Synaptotagmin"/>
</dbReference>
<dbReference type="GeneTree" id="ENSGT00940000156561"/>
<keyword evidence="10 12" id="KW-0472">Membrane</keyword>
<keyword evidence="6" id="KW-0106">Calcium</keyword>
<evidence type="ECO:0000256" key="5">
    <source>
        <dbReference type="ARBA" id="ARBA00022737"/>
    </source>
</evidence>
<dbReference type="InterPro" id="IPR031468">
    <property type="entry name" value="SMP_LBD"/>
</dbReference>
<protein>
    <recommendedName>
        <fullName evidence="17">Extended synaptotagmin-like protein 2</fullName>
    </recommendedName>
</protein>
<evidence type="ECO:0000256" key="9">
    <source>
        <dbReference type="ARBA" id="ARBA00023121"/>
    </source>
</evidence>
<feature type="domain" description="C2" evidence="14">
    <location>
        <begin position="448"/>
        <end position="561"/>
    </location>
</feature>
<keyword evidence="3 12" id="KW-0812">Transmembrane</keyword>
<feature type="transmembrane region" description="Helical" evidence="12">
    <location>
        <begin position="60"/>
        <end position="93"/>
    </location>
</feature>
<dbReference type="CDD" id="cd21670">
    <property type="entry name" value="SMP_ESyt"/>
    <property type="match status" value="1"/>
</dbReference>
<feature type="domain" description="C2" evidence="14">
    <location>
        <begin position="764"/>
        <end position="877"/>
    </location>
</feature>
<dbReference type="PANTHER" id="PTHR45761:SF9">
    <property type="entry name" value="EXTENDED SYNAPTOTAGMIN-1-LIKE"/>
    <property type="match status" value="1"/>
</dbReference>
<evidence type="ECO:0000256" key="12">
    <source>
        <dbReference type="SAM" id="Phobius"/>
    </source>
</evidence>
<organism evidence="16">
    <name type="scientific">Xenopus tropicalis</name>
    <name type="common">Western clawed frog</name>
    <name type="synonym">Silurana tropicalis</name>
    <dbReference type="NCBI Taxonomy" id="8364"/>
    <lineage>
        <taxon>Eukaryota</taxon>
        <taxon>Metazoa</taxon>
        <taxon>Chordata</taxon>
        <taxon>Craniata</taxon>
        <taxon>Vertebrata</taxon>
        <taxon>Euteleostomi</taxon>
        <taxon>Amphibia</taxon>
        <taxon>Batrachia</taxon>
        <taxon>Anura</taxon>
        <taxon>Pipoidea</taxon>
        <taxon>Pipidae</taxon>
        <taxon>Xenopodinae</taxon>
        <taxon>Xenopus</taxon>
        <taxon>Silurana</taxon>
    </lineage>
</organism>
<proteinExistence type="predicted"/>
<sequence>MINNFIIKYTIAFFLAFLHGRSDMPALYAVACIIARCYLTREEERIPARHEETAGNRKSFRFLAIVFLGYYLGKINAHIGYIALGLLVFWWIYCDEDPQEERAHTEEEETVVTAHEEKEEDEPEEELNDQVDRKNKLLAEVWPYFNRYLKNFLIEWHQPRICAMSIFLRLFRFLEFDLGEKPPRITAVRFHRRTEKEQIVLDLDIIFDGPIEVEVALFKRFLKLGANHIELRGTVRVILGPLLDEIPLFGAVTWYLPDRPATKIKWTGTVTQIPRVKKLLDKAANKFIDYFFVEPVHTSTKMWKEVDVDVLHFKVPKNVIRVRVLEAEDLASRGFIAKRFRPYVVVSGAGKKGKTKLAKRSLNPSWNQVYEMIFTDLPLQKVKFDLFYREVGKTKLYGSCQFSLEKLLEQDVVDTWLPLQNAESGRLHVRMESISAVPDAAMLDQILTANEISRPIQIKAFSSTILFVKVQKGKDLQLNDSEEIPTARVELKIRDAKRKTKFRIDTRSPEWKQKFGFPLKDPRNEVLEVLVKDKANGQMGTMTVPLSNLITAQGLTMEGWFNLSELPSPASSPKAANLLVCTSCDPAPLPLCPLLPLLTVTNLSPSLTSTVPSPPPHHTGPFDVDVLHFKVPKNVIRVRVLEAEDLASRGFIAKRFRPYVVVSGAGKKGKTKLAKRSLNPSWNQVYEMIFTDLPLQKVKFDLFYREVGKTKLYGSCQFSLEKLLEQDVVDTWLPLQNAESGRLHVRMESISAVPDATMLDQILTANEISRPIQIKAFSSTILFVKVQKGKDLQLNDSEEIPTARVELKIRDAKRKTKFRIDTRSPEWKQKFGFPLKDPRNEVLEVLVKDKANGQMGTMTVPLSNLITAQGLTMEGWFNLHPTEPRGAVWMKLELRILVPPNSGLRSVVWTQAKGLPAGFGNFPLLESHPLWGGPFDHIQSHLGCQKLLSSKIGVIGAHLLIHERPKSVRMRFFCYDRYFATFSSSQYDSCDNSQKS</sequence>
<dbReference type="PANTHER" id="PTHR45761">
    <property type="entry name" value="EXTENDED SYNAPTOTAGMIN-LIKE PROTEIN 2, ISOFORM C"/>
    <property type="match status" value="1"/>
</dbReference>